<reference evidence="4 5" key="1">
    <citation type="submission" date="2024-04" db="EMBL/GenBank/DDBJ databases">
        <title>Defined microbial consortia suppress multidrug-resistant proinflammatory Enterobacteriaceae via ecological control.</title>
        <authorList>
            <person name="Furuichi M."/>
            <person name="Kawaguchi T."/>
            <person name="Pust M."/>
            <person name="Yasuma K."/>
            <person name="Plichta D."/>
            <person name="Hasegawa N."/>
            <person name="Ohya T."/>
            <person name="Bhattarai S."/>
            <person name="Sasajima S."/>
            <person name="Aoto Y."/>
            <person name="Tuganbaev T."/>
            <person name="Yaginuma M."/>
            <person name="Ueda M."/>
            <person name="Okahashi N."/>
            <person name="Amafuji K."/>
            <person name="Kiridooshi Y."/>
            <person name="Sugita K."/>
            <person name="Strazar M."/>
            <person name="Skelly A."/>
            <person name="Suda W."/>
            <person name="Hattori M."/>
            <person name="Nakamoto N."/>
            <person name="Caballero S."/>
            <person name="Norman J."/>
            <person name="Olle B."/>
            <person name="Tanoue T."/>
            <person name="Arita M."/>
            <person name="Bucci V."/>
            <person name="Atarashi K."/>
            <person name="Xavier R."/>
            <person name="Honda K."/>
        </authorList>
    </citation>
    <scope>NUCLEOTIDE SEQUENCE [LARGE SCALE GENOMIC DNA]</scope>
    <source>
        <strain evidence="5">k04-0078-D8-1</strain>
    </source>
</reference>
<dbReference type="Pfam" id="PF00132">
    <property type="entry name" value="Hexapep"/>
    <property type="match status" value="1"/>
</dbReference>
<keyword evidence="5" id="KW-1185">Reference proteome</keyword>
<dbReference type="CDD" id="cd03360">
    <property type="entry name" value="LbH_AT_putative"/>
    <property type="match status" value="1"/>
</dbReference>
<dbReference type="Pfam" id="PF17836">
    <property type="entry name" value="PglD_N"/>
    <property type="match status" value="1"/>
</dbReference>
<evidence type="ECO:0000313" key="4">
    <source>
        <dbReference type="EMBL" id="GAA6409617.1"/>
    </source>
</evidence>
<evidence type="ECO:0000313" key="5">
    <source>
        <dbReference type="Proteomes" id="UP001600943"/>
    </source>
</evidence>
<feature type="domain" description="PglD N-terminal" evidence="3">
    <location>
        <begin position="12"/>
        <end position="89"/>
    </location>
</feature>
<dbReference type="NCBIfam" id="TIGR03570">
    <property type="entry name" value="NeuD_NnaD"/>
    <property type="match status" value="1"/>
</dbReference>
<dbReference type="Proteomes" id="UP001600943">
    <property type="component" value="Unassembled WGS sequence"/>
</dbReference>
<dbReference type="EMBL" id="BAABYW010000001">
    <property type="protein sequence ID" value="GAA6409617.1"/>
    <property type="molecule type" value="Genomic_DNA"/>
</dbReference>
<dbReference type="PANTHER" id="PTHR43300">
    <property type="entry name" value="ACETYLTRANSFERASE"/>
    <property type="match status" value="1"/>
</dbReference>
<comment type="caution">
    <text evidence="4">The sequence shown here is derived from an EMBL/GenBank/DDBJ whole genome shotgun (WGS) entry which is preliminary data.</text>
</comment>
<dbReference type="InterPro" id="IPR001451">
    <property type="entry name" value="Hexapep"/>
</dbReference>
<dbReference type="Gene3D" id="2.160.10.10">
    <property type="entry name" value="Hexapeptide repeat proteins"/>
    <property type="match status" value="2"/>
</dbReference>
<dbReference type="Gene3D" id="3.40.50.20">
    <property type="match status" value="1"/>
</dbReference>
<dbReference type="InterPro" id="IPR018357">
    <property type="entry name" value="Hexapep_transf_CS"/>
</dbReference>
<dbReference type="RefSeq" id="WP_095173432.1">
    <property type="nucleotide sequence ID" value="NZ_BAABYW010000001.1"/>
</dbReference>
<keyword evidence="1" id="KW-0808">Transferase</keyword>
<keyword evidence="2" id="KW-0677">Repeat</keyword>
<gene>
    <name evidence="4" type="ORF">K040078D81_37340</name>
</gene>
<dbReference type="InterPro" id="IPR020019">
    <property type="entry name" value="AcTrfase_PglD-like"/>
</dbReference>
<sequence>MEHTANIPNTKRLLIWGAGDQGTVALDCALATKKYSRIDFLDIREKGHRQIPGYRIYEEAKENINTLLPSYDEVIVASGSNYLREKKIAQILAAGVPLATLIHPTAVISPSARVSKGCTILANAVINSNAYVGIGCIVNTNAVVEHDCLAEDYVNICPQVSMGGHAKIGRRSFIGIGSTILDHITVGRESIVGAGAVVIRNVPDGVTVVGVPAKRRL</sequence>
<evidence type="ECO:0000256" key="2">
    <source>
        <dbReference type="ARBA" id="ARBA00022737"/>
    </source>
</evidence>
<dbReference type="PROSITE" id="PS00101">
    <property type="entry name" value="HEXAPEP_TRANSFERASES"/>
    <property type="match status" value="1"/>
</dbReference>
<dbReference type="InterPro" id="IPR050179">
    <property type="entry name" value="Trans_hexapeptide_repeat"/>
</dbReference>
<proteinExistence type="predicted"/>
<accession>A0ABQ0BDT6</accession>
<dbReference type="InterPro" id="IPR041561">
    <property type="entry name" value="PglD_N"/>
</dbReference>
<evidence type="ECO:0000256" key="1">
    <source>
        <dbReference type="ARBA" id="ARBA00022679"/>
    </source>
</evidence>
<evidence type="ECO:0000259" key="3">
    <source>
        <dbReference type="Pfam" id="PF17836"/>
    </source>
</evidence>
<dbReference type="PANTHER" id="PTHR43300:SF7">
    <property type="entry name" value="UDP-N-ACETYLBACILLOSAMINE N-ACETYLTRANSFERASE"/>
    <property type="match status" value="1"/>
</dbReference>
<dbReference type="SUPFAM" id="SSF51161">
    <property type="entry name" value="Trimeric LpxA-like enzymes"/>
    <property type="match status" value="1"/>
</dbReference>
<organism evidence="4 5">
    <name type="scientific">Blautia hominis</name>
    <dbReference type="NCBI Taxonomy" id="2025493"/>
    <lineage>
        <taxon>Bacteria</taxon>
        <taxon>Bacillati</taxon>
        <taxon>Bacillota</taxon>
        <taxon>Clostridia</taxon>
        <taxon>Lachnospirales</taxon>
        <taxon>Lachnospiraceae</taxon>
        <taxon>Blautia</taxon>
    </lineage>
</organism>
<name>A0ABQ0BDT6_9FIRM</name>
<protein>
    <recommendedName>
        <fullName evidence="3">PglD N-terminal domain-containing protein</fullName>
    </recommendedName>
</protein>
<dbReference type="InterPro" id="IPR011004">
    <property type="entry name" value="Trimer_LpxA-like_sf"/>
</dbReference>